<name>A0A0D5A2J3_PROMR</name>
<sequence>MTGSPIRPPSRGLLTWVAVGIGGIAVFLSLPKVADNLKPAAKQSTRMSEQLEVLVDKETGNIYGWIDGANGERRFVKMDKNSENKVRKERENKMNKPLRSDGRSNLPIEKVDNKSDQVIYVSQKENDVRSEKIFTRDSEYKQFSINARIKYRLREQKMLYRLAINLPPSNGSKCLTDLEEKTLLNLTKEKDNKVRFRFVDADDFWIRDNLMPLGESKANNYKTTVIDSYHKDSCGFINKLVFHGRLDKFTLPDYTWVEDGNLIFSGVKIVEATQEDKKK</sequence>
<gene>
    <name evidence="3" type="ORF">FA02_0264</name>
</gene>
<organism evidence="3">
    <name type="scientific">Prochlorococcus marinus str. P0902-H212</name>
    <dbReference type="NCBI Taxonomy" id="1620696"/>
    <lineage>
        <taxon>Bacteria</taxon>
        <taxon>Bacillati</taxon>
        <taxon>Cyanobacteriota</taxon>
        <taxon>Cyanophyceae</taxon>
        <taxon>Synechococcales</taxon>
        <taxon>Prochlorococcaceae</taxon>
        <taxon>Prochlorococcus</taxon>
    </lineage>
</organism>
<evidence type="ECO:0000256" key="2">
    <source>
        <dbReference type="SAM" id="Phobius"/>
    </source>
</evidence>
<reference evidence="3" key="1">
    <citation type="submission" date="2014-06" db="EMBL/GenBank/DDBJ databases">
        <authorList>
            <person name="Berube P.M."/>
        </authorList>
    </citation>
    <scope>NUCLEOTIDE SEQUENCE</scope>
    <source>
        <strain evidence="3">P0902-H212</strain>
    </source>
</reference>
<keyword evidence="2" id="KW-1133">Transmembrane helix</keyword>
<dbReference type="AlphaFoldDB" id="A0A0D5A2J3"/>
<evidence type="ECO:0000256" key="1">
    <source>
        <dbReference type="SAM" id="MobiDB-lite"/>
    </source>
</evidence>
<keyword evidence="2" id="KW-0472">Membrane</keyword>
<evidence type="ECO:0000313" key="3">
    <source>
        <dbReference type="EMBL" id="AJW30530.1"/>
    </source>
</evidence>
<dbReference type="EMBL" id="KJ947870">
    <property type="protein sequence ID" value="AJW30530.1"/>
    <property type="molecule type" value="Genomic_DNA"/>
</dbReference>
<feature type="region of interest" description="Disordered" evidence="1">
    <location>
        <begin position="82"/>
        <end position="107"/>
    </location>
</feature>
<keyword evidence="2" id="KW-0812">Transmembrane</keyword>
<accession>A0A0D5A2J3</accession>
<feature type="compositionally biased region" description="Basic and acidic residues" evidence="1">
    <location>
        <begin position="82"/>
        <end position="102"/>
    </location>
</feature>
<protein>
    <submittedName>
        <fullName evidence="3">Uncharacterized protein</fullName>
    </submittedName>
</protein>
<feature type="transmembrane region" description="Helical" evidence="2">
    <location>
        <begin position="12"/>
        <end position="30"/>
    </location>
</feature>
<proteinExistence type="predicted"/>